<evidence type="ECO:0000313" key="3">
    <source>
        <dbReference type="Proteomes" id="UP000177042"/>
    </source>
</evidence>
<reference evidence="2 3" key="1">
    <citation type="journal article" date="2016" name="Nat. Commun.">
        <title>Thousands of microbial genomes shed light on interconnected biogeochemical processes in an aquifer system.</title>
        <authorList>
            <person name="Anantharaman K."/>
            <person name="Brown C.T."/>
            <person name="Hug L.A."/>
            <person name="Sharon I."/>
            <person name="Castelle C.J."/>
            <person name="Probst A.J."/>
            <person name="Thomas B.C."/>
            <person name="Singh A."/>
            <person name="Wilkins M.J."/>
            <person name="Karaoz U."/>
            <person name="Brodie E.L."/>
            <person name="Williams K.H."/>
            <person name="Hubbard S.S."/>
            <person name="Banfield J.F."/>
        </authorList>
    </citation>
    <scope>NUCLEOTIDE SEQUENCE [LARGE SCALE GENOMIC DNA]</scope>
</reference>
<evidence type="ECO:0000313" key="2">
    <source>
        <dbReference type="EMBL" id="OGE25276.1"/>
    </source>
</evidence>
<protein>
    <recommendedName>
        <fullName evidence="4">DUF5666 domain-containing protein</fullName>
    </recommendedName>
</protein>
<organism evidence="2 3">
    <name type="scientific">Candidatus Daviesbacteria bacterium RIFCSPHIGHO2_02_FULL_39_12</name>
    <dbReference type="NCBI Taxonomy" id="1797770"/>
    <lineage>
        <taxon>Bacteria</taxon>
        <taxon>Candidatus Daviesiibacteriota</taxon>
    </lineage>
</organism>
<keyword evidence="1" id="KW-1133">Transmembrane helix</keyword>
<dbReference type="Proteomes" id="UP000177042">
    <property type="component" value="Unassembled WGS sequence"/>
</dbReference>
<gene>
    <name evidence="2" type="ORF">A3C26_03990</name>
</gene>
<proteinExistence type="predicted"/>
<keyword evidence="1" id="KW-0472">Membrane</keyword>
<dbReference type="EMBL" id="MFCX01000029">
    <property type="protein sequence ID" value="OGE25276.1"/>
    <property type="molecule type" value="Genomic_DNA"/>
</dbReference>
<evidence type="ECO:0000256" key="1">
    <source>
        <dbReference type="SAM" id="Phobius"/>
    </source>
</evidence>
<keyword evidence="1" id="KW-0812">Transmembrane</keyword>
<accession>A0A1F5J9G6</accession>
<feature type="transmembrane region" description="Helical" evidence="1">
    <location>
        <begin position="6"/>
        <end position="31"/>
    </location>
</feature>
<comment type="caution">
    <text evidence="2">The sequence shown here is derived from an EMBL/GenBank/DDBJ whole genome shotgun (WGS) entry which is preliminary data.</text>
</comment>
<dbReference type="AlphaFoldDB" id="A0A1F5J9G6"/>
<sequence>MKGGRSILTGIGIGAALAALIFAAFFFGIFIGRRENRFFPYLGGRHMYRDFIPKDFGHGAIGTIESLGENTIVVRDRTDALKTVLVDNQTQIRRGHTGINFSDLKKDEQVIVLGDPEEKEGAIKAKLIRVMGSFDKEATRSGTLRLPHGGFGFHKG</sequence>
<name>A0A1F5J9G6_9BACT</name>
<evidence type="ECO:0008006" key="4">
    <source>
        <dbReference type="Google" id="ProtNLM"/>
    </source>
</evidence>